<proteinExistence type="predicted"/>
<feature type="region of interest" description="Disordered" evidence="1">
    <location>
        <begin position="1"/>
        <end position="34"/>
    </location>
</feature>
<feature type="non-terminal residue" evidence="2">
    <location>
        <position position="116"/>
    </location>
</feature>
<comment type="caution">
    <text evidence="2">The sequence shown here is derived from an EMBL/GenBank/DDBJ whole genome shotgun (WGS) entry which is preliminary data.</text>
</comment>
<evidence type="ECO:0000256" key="1">
    <source>
        <dbReference type="SAM" id="MobiDB-lite"/>
    </source>
</evidence>
<accession>A0ABD0L269</accession>
<keyword evidence="3" id="KW-1185">Reference proteome</keyword>
<feature type="compositionally biased region" description="Basic and acidic residues" evidence="1">
    <location>
        <begin position="8"/>
        <end position="20"/>
    </location>
</feature>
<protein>
    <submittedName>
        <fullName evidence="2">Uncharacterized protein</fullName>
    </submittedName>
</protein>
<organism evidence="2 3">
    <name type="scientific">Batillaria attramentaria</name>
    <dbReference type="NCBI Taxonomy" id="370345"/>
    <lineage>
        <taxon>Eukaryota</taxon>
        <taxon>Metazoa</taxon>
        <taxon>Spiralia</taxon>
        <taxon>Lophotrochozoa</taxon>
        <taxon>Mollusca</taxon>
        <taxon>Gastropoda</taxon>
        <taxon>Caenogastropoda</taxon>
        <taxon>Sorbeoconcha</taxon>
        <taxon>Cerithioidea</taxon>
        <taxon>Batillariidae</taxon>
        <taxon>Batillaria</taxon>
    </lineage>
</organism>
<evidence type="ECO:0000313" key="2">
    <source>
        <dbReference type="EMBL" id="KAK7493441.1"/>
    </source>
</evidence>
<dbReference type="AlphaFoldDB" id="A0ABD0L269"/>
<name>A0ABD0L269_9CAEN</name>
<sequence>MGCRKSKPATDHVVDKEGSRDNIGNGKDFTGVPPATKTCEKLGVTSRQIFSLRQSWKGIKRNMDQAGVEMFVRVSGVKQQARQAAVKSRVLKAIQQSVTCFHVVVHPLMGRIKNGK</sequence>
<evidence type="ECO:0000313" key="3">
    <source>
        <dbReference type="Proteomes" id="UP001519460"/>
    </source>
</evidence>
<reference evidence="2 3" key="1">
    <citation type="journal article" date="2023" name="Sci. Data">
        <title>Genome assembly of the Korean intertidal mud-creeper Batillaria attramentaria.</title>
        <authorList>
            <person name="Patra A.K."/>
            <person name="Ho P.T."/>
            <person name="Jun S."/>
            <person name="Lee S.J."/>
            <person name="Kim Y."/>
            <person name="Won Y.J."/>
        </authorList>
    </citation>
    <scope>NUCLEOTIDE SEQUENCE [LARGE SCALE GENOMIC DNA]</scope>
    <source>
        <strain evidence="2">Wonlab-2016</strain>
    </source>
</reference>
<dbReference type="Proteomes" id="UP001519460">
    <property type="component" value="Unassembled WGS sequence"/>
</dbReference>
<gene>
    <name evidence="2" type="ORF">BaRGS_00015341</name>
</gene>
<dbReference type="EMBL" id="JACVVK020000093">
    <property type="protein sequence ID" value="KAK7493441.1"/>
    <property type="molecule type" value="Genomic_DNA"/>
</dbReference>